<keyword evidence="8" id="KW-1185">Reference proteome</keyword>
<evidence type="ECO:0000256" key="1">
    <source>
        <dbReference type="ARBA" id="ARBA00010491"/>
    </source>
</evidence>
<keyword evidence="2 6" id="KW-0031">Aminopeptidase</keyword>
<feature type="signal peptide" evidence="6">
    <location>
        <begin position="1"/>
        <end position="21"/>
    </location>
</feature>
<keyword evidence="4 6" id="KW-0732">Signal</keyword>
<dbReference type="InterPro" id="IPR043504">
    <property type="entry name" value="Peptidase_S1_PA_chymotrypsin"/>
</dbReference>
<sequence>MYMQRLLVTALAAGFAAAVQADEGMWQPAQLPSIAAQLTARGLQLDPAQLTDLTGPTMGAVVSIGGCTASFVSPEGLVVTNHHCAYGAIQYNSTADNNLIRNGFLARSQAEELPGDPNQRVYVTDEIRDITREITGKLDPKLGGLERYQAIDKAQKQAVAKCEKPGVKCEVYTFHGGYSFQLVRQREIKDVRLVYAPPGAIGKFGGDVDNWMWPRHTGDFSFLRAYVGKDGSSKPYAKDNVPFKPRHFLPVNAEGLKAGDFVMVAGYPGRTNRYRLAEEVGDAIQWQYPTNIRWYTEILELINAAGAKDPAVAVKYASSVASFNNYLKNFRGQLEGLAKARAVSYKRGKEEALLQWLGRQDAATAALAGDIAALRGVLAQQRSVRERDLLLTYFQRTGLFSASYNIYRTALERGKPELQREAGFQTRDEAKLEGSLRQLERRMDPAVDQRLLTHFLRGYVKLPAGQRIAALDTWLGAAADDDAALQQKVAALYAGTSLMDVQQRLKWFGAKQAEIEAAQDTGLKFMVALMPDLLAIEKARKQRTGDELRLRPRYMQAMIAYNQSLNQPVYPDANSSLRVTFGQVQGFRKDGVEFTPFTTGDGIVAKTTGEDPFDTPEKEYQALVARDYGSYADARGALPVNFLADLDITGGNSGSPALDAKGRLVGLAFDGNWDSVSADWIFDTGLTRSIQVDVRYMLWIMDKIDGAQNLLKEMGVAR</sequence>
<reference evidence="7" key="1">
    <citation type="submission" date="2022-07" db="EMBL/GenBank/DDBJ databases">
        <title>Tahibacter sp., a new gammaproteobacterium isolated from the silt sample collected at pig farm.</title>
        <authorList>
            <person name="Chen H."/>
        </authorList>
    </citation>
    <scope>NUCLEOTIDE SEQUENCE</scope>
    <source>
        <strain evidence="7">P2K</strain>
    </source>
</reference>
<feature type="chain" id="PRO_5044964896" description="Dipeptidyl-peptidase" evidence="6">
    <location>
        <begin position="22"/>
        <end position="718"/>
    </location>
</feature>
<protein>
    <recommendedName>
        <fullName evidence="6">Dipeptidyl-peptidase</fullName>
        <ecNumber evidence="6">3.4.14.-</ecNumber>
    </recommendedName>
</protein>
<dbReference type="EC" id="3.4.14.-" evidence="6"/>
<comment type="similarity">
    <text evidence="1 6">Belongs to the peptidase S46 family.</text>
</comment>
<evidence type="ECO:0000256" key="4">
    <source>
        <dbReference type="ARBA" id="ARBA00022729"/>
    </source>
</evidence>
<organism evidence="7 8">
    <name type="scientific">Tahibacter harae</name>
    <dbReference type="NCBI Taxonomy" id="2963937"/>
    <lineage>
        <taxon>Bacteria</taxon>
        <taxon>Pseudomonadati</taxon>
        <taxon>Pseudomonadota</taxon>
        <taxon>Gammaproteobacteria</taxon>
        <taxon>Lysobacterales</taxon>
        <taxon>Rhodanobacteraceae</taxon>
        <taxon>Tahibacter</taxon>
    </lineage>
</organism>
<evidence type="ECO:0000313" key="8">
    <source>
        <dbReference type="Proteomes" id="UP001165498"/>
    </source>
</evidence>
<gene>
    <name evidence="7" type="ORF">NM961_19045</name>
</gene>
<evidence type="ECO:0000256" key="6">
    <source>
        <dbReference type="RuleBase" id="RU366067"/>
    </source>
</evidence>
<evidence type="ECO:0000256" key="3">
    <source>
        <dbReference type="ARBA" id="ARBA00022670"/>
    </source>
</evidence>
<evidence type="ECO:0000256" key="2">
    <source>
        <dbReference type="ARBA" id="ARBA00022438"/>
    </source>
</evidence>
<keyword evidence="3 6" id="KW-0645">Protease</keyword>
<name>A0ABT1QWZ6_9GAMM</name>
<dbReference type="Pfam" id="PF10459">
    <property type="entry name" value="Peptidase_S46"/>
    <property type="match status" value="1"/>
</dbReference>
<dbReference type="Proteomes" id="UP001165498">
    <property type="component" value="Unassembled WGS sequence"/>
</dbReference>
<dbReference type="InterPro" id="IPR019500">
    <property type="entry name" value="Pep_S46"/>
</dbReference>
<evidence type="ECO:0000313" key="7">
    <source>
        <dbReference type="EMBL" id="MCQ4166815.1"/>
    </source>
</evidence>
<dbReference type="InterPro" id="IPR009003">
    <property type="entry name" value="Peptidase_S1_PA"/>
</dbReference>
<dbReference type="Gene3D" id="2.40.10.10">
    <property type="entry name" value="Trypsin-like serine proteases"/>
    <property type="match status" value="1"/>
</dbReference>
<accession>A0ABT1QWZ6</accession>
<proteinExistence type="inferred from homology"/>
<keyword evidence="6" id="KW-0720">Serine protease</keyword>
<dbReference type="PANTHER" id="PTHR38469:SF1">
    <property type="entry name" value="PERIPLASMIC PEPTIDASE SUBFAMILY S1B"/>
    <property type="match status" value="1"/>
</dbReference>
<dbReference type="EMBL" id="JANFQO010000021">
    <property type="protein sequence ID" value="MCQ4166815.1"/>
    <property type="molecule type" value="Genomic_DNA"/>
</dbReference>
<evidence type="ECO:0000256" key="5">
    <source>
        <dbReference type="ARBA" id="ARBA00022801"/>
    </source>
</evidence>
<keyword evidence="5 6" id="KW-0378">Hydrolase</keyword>
<dbReference type="SUPFAM" id="SSF50494">
    <property type="entry name" value="Trypsin-like serine proteases"/>
    <property type="match status" value="1"/>
</dbReference>
<comment type="function">
    <text evidence="6">Catalyzes the removal of dipeptides from the N-terminus of oligopeptides.</text>
</comment>
<dbReference type="PANTHER" id="PTHR38469">
    <property type="entry name" value="PERIPLASMIC PEPTIDASE SUBFAMILY S1B"/>
    <property type="match status" value="1"/>
</dbReference>
<comment type="caution">
    <text evidence="7">The sequence shown here is derived from an EMBL/GenBank/DDBJ whole genome shotgun (WGS) entry which is preliminary data.</text>
</comment>